<dbReference type="GO" id="GO:0016020">
    <property type="term" value="C:membrane"/>
    <property type="evidence" value="ECO:0007669"/>
    <property type="project" value="UniProtKB-SubCell"/>
</dbReference>
<dbReference type="Pfam" id="PF00672">
    <property type="entry name" value="HAMP"/>
    <property type="match status" value="1"/>
</dbReference>
<dbReference type="Gene3D" id="3.30.450.290">
    <property type="match status" value="1"/>
</dbReference>
<dbReference type="PANTHER" id="PTHR32089:SF112">
    <property type="entry name" value="LYSOZYME-LIKE PROTEIN-RELATED"/>
    <property type="match status" value="1"/>
</dbReference>
<feature type="transmembrane region" description="Helical" evidence="7">
    <location>
        <begin position="200"/>
        <end position="218"/>
    </location>
</feature>
<evidence type="ECO:0000256" key="2">
    <source>
        <dbReference type="ARBA" id="ARBA00023224"/>
    </source>
</evidence>
<accession>A0A974XLC7</accession>
<dbReference type="SMART" id="SM00304">
    <property type="entry name" value="HAMP"/>
    <property type="match status" value="1"/>
</dbReference>
<organism evidence="10 11">
    <name type="scientific">Shewanella cyperi</name>
    <dbReference type="NCBI Taxonomy" id="2814292"/>
    <lineage>
        <taxon>Bacteria</taxon>
        <taxon>Pseudomonadati</taxon>
        <taxon>Pseudomonadota</taxon>
        <taxon>Gammaproteobacteria</taxon>
        <taxon>Alteromonadales</taxon>
        <taxon>Shewanellaceae</taxon>
        <taxon>Shewanella</taxon>
    </lineage>
</organism>
<dbReference type="PROSITE" id="PS50885">
    <property type="entry name" value="HAMP"/>
    <property type="match status" value="1"/>
</dbReference>
<dbReference type="PROSITE" id="PS50111">
    <property type="entry name" value="CHEMOTAXIS_TRANSDUC_2"/>
    <property type="match status" value="1"/>
</dbReference>
<comment type="similarity">
    <text evidence="3">Belongs to the methyl-accepting chemotaxis (MCP) protein family.</text>
</comment>
<keyword evidence="7" id="KW-0812">Transmembrane</keyword>
<evidence type="ECO:0000256" key="7">
    <source>
        <dbReference type="SAM" id="Phobius"/>
    </source>
</evidence>
<keyword evidence="7" id="KW-0472">Membrane</keyword>
<proteinExistence type="inferred from homology"/>
<evidence type="ECO:0000259" key="8">
    <source>
        <dbReference type="PROSITE" id="PS50111"/>
    </source>
</evidence>
<dbReference type="InterPro" id="IPR003660">
    <property type="entry name" value="HAMP_dom"/>
</dbReference>
<evidence type="ECO:0000256" key="4">
    <source>
        <dbReference type="PROSITE-ProRule" id="PRU00284"/>
    </source>
</evidence>
<feature type="transmembrane region" description="Helical" evidence="7">
    <location>
        <begin position="16"/>
        <end position="36"/>
    </location>
</feature>
<dbReference type="GO" id="GO:0006935">
    <property type="term" value="P:chemotaxis"/>
    <property type="evidence" value="ECO:0007669"/>
    <property type="project" value="InterPro"/>
</dbReference>
<dbReference type="Pfam" id="PF00015">
    <property type="entry name" value="MCPsignal"/>
    <property type="match status" value="1"/>
</dbReference>
<dbReference type="CDD" id="cd11386">
    <property type="entry name" value="MCP_signal"/>
    <property type="match status" value="1"/>
</dbReference>
<feature type="compositionally biased region" description="Basic and acidic residues" evidence="6">
    <location>
        <begin position="113"/>
        <end position="123"/>
    </location>
</feature>
<dbReference type="PANTHER" id="PTHR32089">
    <property type="entry name" value="METHYL-ACCEPTING CHEMOTAXIS PROTEIN MCPB"/>
    <property type="match status" value="1"/>
</dbReference>
<dbReference type="RefSeq" id="WP_207320688.1">
    <property type="nucleotide sequence ID" value="NZ_CP071501.1"/>
</dbReference>
<keyword evidence="7" id="KW-1133">Transmembrane helix</keyword>
<sequence>MARLFRNMIGSVTGKVFASLSIVFLFITVATIATVYHSEKNMSYDMARQRVDTMSYFYIDMMNLMMINDEMDDRDLVKQKVLAQEGVLDVRMIRHPIMNTMNDGEFAPGPAEQKPRDELERQSLEGSGQTLEQIWEGDDGRVLTIINPFYALKDYRGTDCLGCHKVDDGTLVGTVRIDYSLKALDEQIFQNILKSTAIQLLLFLAGFGLFAVLIRTVVSGPLTNLMNSIVRIEKDSDLVSRVEVDSRDEFGKVGRVFNRMMEFIHGSMEQVAQATDEVNEAVGRINQQSKQTVEAIEYQTSSTEQVATAIAEMEQSSLEVSANAAHAAKMSDEANALSLEGIKVAEDSIQAISSLAHEVENAAMMITKLNDKTSDVGSVLGVIKSIAEQTNLLALNAAIEAARAGEHGRGFAVVADEVRALSKKTHDSAREIEDMIASLQKEADAAVKFVEPAKQTAENGINQVQRAVDSLREIADKIAGINELNHQMAVASDEQNRVTQDINHNVLEIKSISEETASHSKSNQQQTEQLLALVLELNQMIKQFKL</sequence>
<evidence type="ECO:0000256" key="3">
    <source>
        <dbReference type="ARBA" id="ARBA00029447"/>
    </source>
</evidence>
<evidence type="ECO:0000256" key="6">
    <source>
        <dbReference type="SAM" id="MobiDB-lite"/>
    </source>
</evidence>
<keyword evidence="2 4" id="KW-0807">Transducer</keyword>
<dbReference type="GO" id="GO:0007165">
    <property type="term" value="P:signal transduction"/>
    <property type="evidence" value="ECO:0007669"/>
    <property type="project" value="UniProtKB-KW"/>
</dbReference>
<keyword evidence="11" id="KW-1185">Reference proteome</keyword>
<reference evidence="10 11" key="1">
    <citation type="submission" date="2021-03" db="EMBL/GenBank/DDBJ databases">
        <title>Novel species identification of genus Shewanella.</title>
        <authorList>
            <person name="Liu G."/>
            <person name="Zhang Q."/>
        </authorList>
    </citation>
    <scope>NUCLEOTIDE SEQUENCE [LARGE SCALE GENOMIC DNA]</scope>
    <source>
        <strain evidence="10 11">FJAT-53726</strain>
    </source>
</reference>
<name>A0A974XLC7_9GAMM</name>
<feature type="domain" description="HAMP" evidence="9">
    <location>
        <begin position="216"/>
        <end position="269"/>
    </location>
</feature>
<dbReference type="InterPro" id="IPR004089">
    <property type="entry name" value="MCPsignal_dom"/>
</dbReference>
<dbReference type="CDD" id="cd06225">
    <property type="entry name" value="HAMP"/>
    <property type="match status" value="1"/>
</dbReference>
<evidence type="ECO:0000259" key="9">
    <source>
        <dbReference type="PROSITE" id="PS50885"/>
    </source>
</evidence>
<dbReference type="Proteomes" id="UP000663281">
    <property type="component" value="Chromosome"/>
</dbReference>
<dbReference type="PRINTS" id="PR00260">
    <property type="entry name" value="CHEMTRNSDUCR"/>
</dbReference>
<evidence type="ECO:0000256" key="1">
    <source>
        <dbReference type="ARBA" id="ARBA00004370"/>
    </source>
</evidence>
<feature type="region of interest" description="Disordered" evidence="6">
    <location>
        <begin position="101"/>
        <end position="123"/>
    </location>
</feature>
<dbReference type="AlphaFoldDB" id="A0A974XLC7"/>
<keyword evidence="5" id="KW-0175">Coiled coil</keyword>
<dbReference type="Gene3D" id="1.10.287.950">
    <property type="entry name" value="Methyl-accepting chemotaxis protein"/>
    <property type="match status" value="1"/>
</dbReference>
<dbReference type="EMBL" id="CP071504">
    <property type="protein sequence ID" value="QSX29368.1"/>
    <property type="molecule type" value="Genomic_DNA"/>
</dbReference>
<dbReference type="FunFam" id="1.10.287.950:FF:000001">
    <property type="entry name" value="Methyl-accepting chemotaxis sensory transducer"/>
    <property type="match status" value="1"/>
</dbReference>
<dbReference type="SUPFAM" id="SSF58104">
    <property type="entry name" value="Methyl-accepting chemotaxis protein (MCP) signaling domain"/>
    <property type="match status" value="1"/>
</dbReference>
<comment type="subcellular location">
    <subcellularLocation>
        <location evidence="1">Membrane</location>
    </subcellularLocation>
</comment>
<evidence type="ECO:0000313" key="11">
    <source>
        <dbReference type="Proteomes" id="UP000663281"/>
    </source>
</evidence>
<dbReference type="InterPro" id="IPR004090">
    <property type="entry name" value="Chemotax_Me-accpt_rcpt"/>
</dbReference>
<dbReference type="SMART" id="SM00283">
    <property type="entry name" value="MA"/>
    <property type="match status" value="1"/>
</dbReference>
<dbReference type="KEGG" id="scyp:JYB88_14310"/>
<gene>
    <name evidence="10" type="ORF">JYB88_14310</name>
</gene>
<evidence type="ECO:0000256" key="5">
    <source>
        <dbReference type="SAM" id="Coils"/>
    </source>
</evidence>
<dbReference type="GO" id="GO:0004888">
    <property type="term" value="F:transmembrane signaling receptor activity"/>
    <property type="evidence" value="ECO:0007669"/>
    <property type="project" value="InterPro"/>
</dbReference>
<feature type="domain" description="Methyl-accepting transducer" evidence="8">
    <location>
        <begin position="274"/>
        <end position="510"/>
    </location>
</feature>
<protein>
    <submittedName>
        <fullName evidence="10">Methyl-accepting chemotaxis protein</fullName>
    </submittedName>
</protein>
<feature type="coiled-coil region" evidence="5">
    <location>
        <begin position="454"/>
        <end position="501"/>
    </location>
</feature>
<evidence type="ECO:0000313" key="10">
    <source>
        <dbReference type="EMBL" id="QSX29368.1"/>
    </source>
</evidence>